<evidence type="ECO:0000313" key="7">
    <source>
        <dbReference type="Proteomes" id="UP000255082"/>
    </source>
</evidence>
<name>A0A378WJV3_9NOCA</name>
<dbReference type="PANTHER" id="PTHR33630">
    <property type="entry name" value="CUTINASE RV1984C-RELATED-RELATED"/>
    <property type="match status" value="1"/>
</dbReference>
<reference evidence="6 7" key="1">
    <citation type="submission" date="2018-06" db="EMBL/GenBank/DDBJ databases">
        <authorList>
            <consortium name="Pathogen Informatics"/>
            <person name="Doyle S."/>
        </authorList>
    </citation>
    <scope>NUCLEOTIDE SEQUENCE [LARGE SCALE GENOMIC DNA]</scope>
    <source>
        <strain evidence="6 7">NCTC13184</strain>
    </source>
</reference>
<dbReference type="Proteomes" id="UP000255082">
    <property type="component" value="Unassembled WGS sequence"/>
</dbReference>
<organism evidence="6 7">
    <name type="scientific">Nocardia africana</name>
    <dbReference type="NCBI Taxonomy" id="134964"/>
    <lineage>
        <taxon>Bacteria</taxon>
        <taxon>Bacillati</taxon>
        <taxon>Actinomycetota</taxon>
        <taxon>Actinomycetes</taxon>
        <taxon>Mycobacteriales</taxon>
        <taxon>Nocardiaceae</taxon>
        <taxon>Nocardia</taxon>
    </lineage>
</organism>
<evidence type="ECO:0000256" key="5">
    <source>
        <dbReference type="SAM" id="MobiDB-lite"/>
    </source>
</evidence>
<dbReference type="OrthoDB" id="4570487at2"/>
<evidence type="ECO:0000256" key="3">
    <source>
        <dbReference type="ARBA" id="ARBA00022801"/>
    </source>
</evidence>
<evidence type="ECO:0000256" key="2">
    <source>
        <dbReference type="ARBA" id="ARBA00022487"/>
    </source>
</evidence>
<proteinExistence type="inferred from homology"/>
<accession>A0A378WJV3</accession>
<sequence>MPRTQPNPRQRPRPAPPHPFRVAGWTTAASGMKTFAAQPDRDSAAVHVGRLDRAHAGRGRHPRWVWPAVVALIASTAISGVVIAPSAAAPTGSDSECPALYVLGVQGAGENAMGSDSTIDSGTLGEIVRPLVTGEATGRIDRAYVEFDAVTTGTDNEQTRAQYEHALDASTATLNRLATDFLARCPASQLAVAGYREGAAVAAQFAHRTGAGTGAVPAERVAGVALLSDPSRQVGAAPVPGRPGQARPDPAAGTTGDAVGRVAPLSTTAPARGGGIAGPAAGDFGALAGRVVSLCTPGDLSCDTSTQVPIQQVVTNIAASADDARGDPLRALASVTQALAFTAINTATAVVNNDIQGNSLASLSYQPGKSISQRLAEASDPRTPIDVPAALHAVLRVGTIGLNAVVTVARQVITPQNIAEIAAAGLADPAAALLVLGQKLLGALPALVPPTTVVRLVGQAFDAVTQNITDNTQLINTTTTVKYSDELDRRASYTTDTVSTDGATATQFVSDWLAAAAADIAATTSHTATATPTPPSATR</sequence>
<feature type="region of interest" description="Disordered" evidence="5">
    <location>
        <begin position="232"/>
        <end position="259"/>
    </location>
</feature>
<dbReference type="AlphaFoldDB" id="A0A378WJV3"/>
<keyword evidence="3" id="KW-0378">Hydrolase</keyword>
<keyword evidence="4" id="KW-1015">Disulfide bond</keyword>
<dbReference type="PANTHER" id="PTHR33630:SF9">
    <property type="entry name" value="CUTINASE 4"/>
    <property type="match status" value="1"/>
</dbReference>
<dbReference type="InterPro" id="IPR029058">
    <property type="entry name" value="AB_hydrolase_fold"/>
</dbReference>
<dbReference type="Pfam" id="PF01083">
    <property type="entry name" value="Cutinase"/>
    <property type="match status" value="1"/>
</dbReference>
<keyword evidence="2" id="KW-0719">Serine esterase</keyword>
<dbReference type="EMBL" id="UGRU01000001">
    <property type="protein sequence ID" value="SUA40711.1"/>
    <property type="molecule type" value="Genomic_DNA"/>
</dbReference>
<comment type="similarity">
    <text evidence="1">Belongs to the cutinase family.</text>
</comment>
<evidence type="ECO:0000313" key="6">
    <source>
        <dbReference type="EMBL" id="SUA40711.1"/>
    </source>
</evidence>
<dbReference type="InterPro" id="IPR000675">
    <property type="entry name" value="Cutinase/axe"/>
</dbReference>
<dbReference type="SUPFAM" id="SSF53474">
    <property type="entry name" value="alpha/beta-Hydrolases"/>
    <property type="match status" value="1"/>
</dbReference>
<gene>
    <name evidence="6" type="ORF">NCTC13184_00032</name>
</gene>
<dbReference type="SMART" id="SM01110">
    <property type="entry name" value="Cutinase"/>
    <property type="match status" value="1"/>
</dbReference>
<dbReference type="Gene3D" id="3.40.50.1820">
    <property type="entry name" value="alpha/beta hydrolase"/>
    <property type="match status" value="1"/>
</dbReference>
<protein>
    <submittedName>
        <fullName evidence="6">Cutinase</fullName>
    </submittedName>
</protein>
<evidence type="ECO:0000256" key="1">
    <source>
        <dbReference type="ARBA" id="ARBA00007534"/>
    </source>
</evidence>
<evidence type="ECO:0000256" key="4">
    <source>
        <dbReference type="ARBA" id="ARBA00023157"/>
    </source>
</evidence>
<dbReference type="GO" id="GO:0052689">
    <property type="term" value="F:carboxylic ester hydrolase activity"/>
    <property type="evidence" value="ECO:0007669"/>
    <property type="project" value="UniProtKB-KW"/>
</dbReference>